<dbReference type="AlphaFoldDB" id="A0A9X2ALU5"/>
<sequence length="103" mass="11557">MMKIFYTLTLLGCFAGSVAAADLQIERVPLGSGLQNAEGFENASPVGDLDVWHVPQYMPGYPTAATIWPRVVEVRCTDEFCEGYYITPEMGRGEYLFFRPVRK</sequence>
<accession>A0A9X2ALU5</accession>
<keyword evidence="1" id="KW-0732">Signal</keyword>
<evidence type="ECO:0000313" key="3">
    <source>
        <dbReference type="Proteomes" id="UP001139447"/>
    </source>
</evidence>
<feature type="chain" id="PRO_5040765757" evidence="1">
    <location>
        <begin position="21"/>
        <end position="103"/>
    </location>
</feature>
<evidence type="ECO:0000313" key="2">
    <source>
        <dbReference type="EMBL" id="MCJ0763068.1"/>
    </source>
</evidence>
<evidence type="ECO:0000256" key="1">
    <source>
        <dbReference type="SAM" id="SignalP"/>
    </source>
</evidence>
<proteinExistence type="predicted"/>
<comment type="caution">
    <text evidence="2">The sequence shown here is derived from an EMBL/GenBank/DDBJ whole genome shotgun (WGS) entry which is preliminary data.</text>
</comment>
<gene>
    <name evidence="2" type="ORF">MMF98_07580</name>
</gene>
<reference evidence="2" key="1">
    <citation type="submission" date="2022-03" db="EMBL/GenBank/DDBJ databases">
        <authorList>
            <person name="Woo C.Y."/>
        </authorList>
    </citation>
    <scope>NUCLEOTIDE SEQUENCE</scope>
    <source>
        <strain evidence="2">CYS-02</strain>
    </source>
</reference>
<feature type="signal peptide" evidence="1">
    <location>
        <begin position="1"/>
        <end position="20"/>
    </location>
</feature>
<name>A0A9X2ALU5_9BURK</name>
<protein>
    <submittedName>
        <fullName evidence="2">Uncharacterized protein</fullName>
    </submittedName>
</protein>
<keyword evidence="3" id="KW-1185">Reference proteome</keyword>
<dbReference type="RefSeq" id="WP_243305647.1">
    <property type="nucleotide sequence ID" value="NZ_JALGBI010000001.1"/>
</dbReference>
<dbReference type="EMBL" id="JALGBI010000001">
    <property type="protein sequence ID" value="MCJ0763068.1"/>
    <property type="molecule type" value="Genomic_DNA"/>
</dbReference>
<organism evidence="2 3">
    <name type="scientific">Variovorax terrae</name>
    <dbReference type="NCBI Taxonomy" id="2923278"/>
    <lineage>
        <taxon>Bacteria</taxon>
        <taxon>Pseudomonadati</taxon>
        <taxon>Pseudomonadota</taxon>
        <taxon>Betaproteobacteria</taxon>
        <taxon>Burkholderiales</taxon>
        <taxon>Comamonadaceae</taxon>
        <taxon>Variovorax</taxon>
    </lineage>
</organism>
<dbReference type="Proteomes" id="UP001139447">
    <property type="component" value="Unassembled WGS sequence"/>
</dbReference>